<evidence type="ECO:0000313" key="2">
    <source>
        <dbReference type="Proteomes" id="UP000050794"/>
    </source>
</evidence>
<reference evidence="3" key="1">
    <citation type="submission" date="2016-06" db="UniProtKB">
        <authorList>
            <consortium name="WormBaseParasite"/>
        </authorList>
    </citation>
    <scope>IDENTIFICATION</scope>
</reference>
<protein>
    <submittedName>
        <fullName evidence="1 3">Uncharacterized protein</fullName>
    </submittedName>
</protein>
<dbReference type="WBParaSite" id="TCNE_0001222401-mRNA-1">
    <property type="protein sequence ID" value="TCNE_0001222401-mRNA-1"/>
    <property type="gene ID" value="TCNE_0001222401"/>
</dbReference>
<sequence length="68" mass="7470">MVGRLLDLLGGDDVYIRLLVAPCVRSFSESSIINVDVSRRMAIVRANADGDITKKVFLPEGGTLQFFI</sequence>
<dbReference type="AlphaFoldDB" id="A0A183UUQ4"/>
<reference evidence="1 2" key="2">
    <citation type="submission" date="2018-11" db="EMBL/GenBank/DDBJ databases">
        <authorList>
            <consortium name="Pathogen Informatics"/>
        </authorList>
    </citation>
    <scope>NUCLEOTIDE SEQUENCE [LARGE SCALE GENOMIC DNA]</scope>
</reference>
<organism evidence="2 3">
    <name type="scientific">Toxocara canis</name>
    <name type="common">Canine roundworm</name>
    <dbReference type="NCBI Taxonomy" id="6265"/>
    <lineage>
        <taxon>Eukaryota</taxon>
        <taxon>Metazoa</taxon>
        <taxon>Ecdysozoa</taxon>
        <taxon>Nematoda</taxon>
        <taxon>Chromadorea</taxon>
        <taxon>Rhabditida</taxon>
        <taxon>Spirurina</taxon>
        <taxon>Ascaridomorpha</taxon>
        <taxon>Ascaridoidea</taxon>
        <taxon>Toxocaridae</taxon>
        <taxon>Toxocara</taxon>
    </lineage>
</organism>
<name>A0A183UUQ4_TOXCA</name>
<gene>
    <name evidence="1" type="ORF">TCNE_LOCUS12224</name>
</gene>
<evidence type="ECO:0000313" key="3">
    <source>
        <dbReference type="WBParaSite" id="TCNE_0001222401-mRNA-1"/>
    </source>
</evidence>
<dbReference type="Proteomes" id="UP000050794">
    <property type="component" value="Unassembled WGS sequence"/>
</dbReference>
<accession>A0A183UUQ4</accession>
<keyword evidence="2" id="KW-1185">Reference proteome</keyword>
<dbReference type="EMBL" id="UYWY01021168">
    <property type="protein sequence ID" value="VDM43545.1"/>
    <property type="molecule type" value="Genomic_DNA"/>
</dbReference>
<proteinExistence type="predicted"/>
<evidence type="ECO:0000313" key="1">
    <source>
        <dbReference type="EMBL" id="VDM43545.1"/>
    </source>
</evidence>